<proteinExistence type="predicted"/>
<dbReference type="EMBL" id="JBBMES010000010">
    <property type="protein sequence ID" value="MEQ2535369.1"/>
    <property type="molecule type" value="Genomic_DNA"/>
</dbReference>
<protein>
    <recommendedName>
        <fullName evidence="4">Lipoprotein</fullName>
    </recommendedName>
</protein>
<dbReference type="PROSITE" id="PS51257">
    <property type="entry name" value="PROKAR_LIPOPROTEIN"/>
    <property type="match status" value="1"/>
</dbReference>
<feature type="chain" id="PRO_5047378921" description="Lipoprotein" evidence="1">
    <location>
        <begin position="24"/>
        <end position="256"/>
    </location>
</feature>
<evidence type="ECO:0000313" key="2">
    <source>
        <dbReference type="EMBL" id="MEQ2535369.1"/>
    </source>
</evidence>
<gene>
    <name evidence="2" type="ORF">WMO38_09610</name>
</gene>
<evidence type="ECO:0000313" key="3">
    <source>
        <dbReference type="Proteomes" id="UP001480973"/>
    </source>
</evidence>
<comment type="caution">
    <text evidence="2">The sequence shown here is derived from an EMBL/GenBank/DDBJ whole genome shotgun (WGS) entry which is preliminary data.</text>
</comment>
<reference evidence="2 3" key="1">
    <citation type="submission" date="2024-03" db="EMBL/GenBank/DDBJ databases">
        <title>Human intestinal bacterial collection.</title>
        <authorList>
            <person name="Pauvert C."/>
            <person name="Hitch T.C.A."/>
            <person name="Clavel T."/>
        </authorList>
    </citation>
    <scope>NUCLEOTIDE SEQUENCE [LARGE SCALE GENOMIC DNA]</scope>
    <source>
        <strain evidence="2 3">CLA-JM-H10</strain>
    </source>
</reference>
<accession>A0ABV1GPE9</accession>
<evidence type="ECO:0008006" key="4">
    <source>
        <dbReference type="Google" id="ProtNLM"/>
    </source>
</evidence>
<dbReference type="Proteomes" id="UP001480973">
    <property type="component" value="Unassembled WGS sequence"/>
</dbReference>
<keyword evidence="1" id="KW-0732">Signal</keyword>
<name>A0ABV1GPE9_9FIRM</name>
<keyword evidence="3" id="KW-1185">Reference proteome</keyword>
<organism evidence="2 3">
    <name type="scientific">Lachnospira intestinalis</name>
    <dbReference type="NCBI Taxonomy" id="3133158"/>
    <lineage>
        <taxon>Bacteria</taxon>
        <taxon>Bacillati</taxon>
        <taxon>Bacillota</taxon>
        <taxon>Clostridia</taxon>
        <taxon>Lachnospirales</taxon>
        <taxon>Lachnospiraceae</taxon>
        <taxon>Lachnospira</taxon>
    </lineage>
</organism>
<evidence type="ECO:0000256" key="1">
    <source>
        <dbReference type="SAM" id="SignalP"/>
    </source>
</evidence>
<feature type="signal peptide" evidence="1">
    <location>
        <begin position="1"/>
        <end position="23"/>
    </location>
</feature>
<sequence length="256" mass="29287">MKKTIVYFMAAFILLGLAGCGNANNVGDNIQNNETESYVRVWDKNPNVQRVDYTLKSSDISKKETDMIEWEKNDIKAVLKIDEEQDYFTYAGESCTIDNARLSVAKGREADVGFAEVDIDNDGIKELAVEYIVTTGTASTQKMTDIYKKDSQEKMTTFVVDNHKISFTHEQEAVIIQTMKEWEAQGFMKENNITEFPFAESSISLFDSAVVEYEGEYFIKVTFATNEMSKENMNLKTIKVLLKCQNNQFDVVDMWY</sequence>